<accession>A0A8S5LTL7</accession>
<proteinExistence type="predicted"/>
<evidence type="ECO:0000313" key="1">
    <source>
        <dbReference type="EMBL" id="DAD73167.1"/>
    </source>
</evidence>
<sequence>MSKEGKNGVTANTPKNILFGAGTIHKGLKYTAGQSGGTGSWNFSASIVGATSGGSKLTITPEVTQVEVDGALVKVKGLNVKTGEAASMEVNFIELTPDIIKAGTLGKAGTSEDSTYDVIVPKADIQEGDYWENIAFVGKTLEGKNIIAILDNALCTSGFEQEGKNKEGAVGKYTFESHAELDSDLDTLPWKIYYPKASS</sequence>
<reference evidence="1" key="1">
    <citation type="journal article" date="2021" name="Proc. Natl. Acad. Sci. U.S.A.">
        <title>A Catalog of Tens of Thousands of Viruses from Human Metagenomes Reveals Hidden Associations with Chronic Diseases.</title>
        <authorList>
            <person name="Tisza M.J."/>
            <person name="Buck C.B."/>
        </authorList>
    </citation>
    <scope>NUCLEOTIDE SEQUENCE</scope>
    <source>
        <strain evidence="1">Ct25F5</strain>
    </source>
</reference>
<name>A0A8S5LTL7_9CAUD</name>
<protein>
    <submittedName>
        <fullName evidence="1">Major tail protein</fullName>
    </submittedName>
</protein>
<organism evidence="1">
    <name type="scientific">Myoviridae sp. ct25F5</name>
    <dbReference type="NCBI Taxonomy" id="2826604"/>
    <lineage>
        <taxon>Viruses</taxon>
        <taxon>Duplodnaviria</taxon>
        <taxon>Heunggongvirae</taxon>
        <taxon>Uroviricota</taxon>
        <taxon>Caudoviricetes</taxon>
    </lineage>
</organism>
<dbReference type="EMBL" id="BK014731">
    <property type="protein sequence ID" value="DAD73167.1"/>
    <property type="molecule type" value="Genomic_DNA"/>
</dbReference>